<dbReference type="Proteomes" id="UP000285146">
    <property type="component" value="Unassembled WGS sequence"/>
</dbReference>
<dbReference type="STRING" id="1230097.A0A423XDW6"/>
<organism evidence="3 4">
    <name type="scientific">Cytospora leucostoma</name>
    <dbReference type="NCBI Taxonomy" id="1230097"/>
    <lineage>
        <taxon>Eukaryota</taxon>
        <taxon>Fungi</taxon>
        <taxon>Dikarya</taxon>
        <taxon>Ascomycota</taxon>
        <taxon>Pezizomycotina</taxon>
        <taxon>Sordariomycetes</taxon>
        <taxon>Sordariomycetidae</taxon>
        <taxon>Diaporthales</taxon>
        <taxon>Cytosporaceae</taxon>
        <taxon>Cytospora</taxon>
    </lineage>
</organism>
<dbReference type="InterPro" id="IPR023213">
    <property type="entry name" value="CAT-like_dom_sf"/>
</dbReference>
<evidence type="ECO:0000256" key="2">
    <source>
        <dbReference type="SAM" id="MobiDB-lite"/>
    </source>
</evidence>
<evidence type="ECO:0000256" key="1">
    <source>
        <dbReference type="ARBA" id="ARBA00022679"/>
    </source>
</evidence>
<dbReference type="AlphaFoldDB" id="A0A423XDW6"/>
<protein>
    <recommendedName>
        <fullName evidence="5">Trichothecene 3-O-acetyltransferase</fullName>
    </recommendedName>
</protein>
<evidence type="ECO:0008006" key="5">
    <source>
        <dbReference type="Google" id="ProtNLM"/>
    </source>
</evidence>
<dbReference type="InParanoid" id="A0A423XDW6"/>
<dbReference type="Pfam" id="PF02458">
    <property type="entry name" value="Transferase"/>
    <property type="match status" value="1"/>
</dbReference>
<dbReference type="OrthoDB" id="1862401at2759"/>
<dbReference type="GO" id="GO:0044550">
    <property type="term" value="P:secondary metabolite biosynthetic process"/>
    <property type="evidence" value="ECO:0007669"/>
    <property type="project" value="TreeGrafter"/>
</dbReference>
<dbReference type="PANTHER" id="PTHR31642">
    <property type="entry name" value="TRICHOTHECENE 3-O-ACETYLTRANSFERASE"/>
    <property type="match status" value="1"/>
</dbReference>
<dbReference type="GO" id="GO:0016747">
    <property type="term" value="F:acyltransferase activity, transferring groups other than amino-acyl groups"/>
    <property type="evidence" value="ECO:0007669"/>
    <property type="project" value="TreeGrafter"/>
</dbReference>
<evidence type="ECO:0000313" key="3">
    <source>
        <dbReference type="EMBL" id="ROW14222.1"/>
    </source>
</evidence>
<gene>
    <name evidence="3" type="ORF">VPNG_04224</name>
</gene>
<evidence type="ECO:0000313" key="4">
    <source>
        <dbReference type="Proteomes" id="UP000285146"/>
    </source>
</evidence>
<proteinExistence type="predicted"/>
<dbReference type="Gene3D" id="3.30.559.10">
    <property type="entry name" value="Chloramphenicol acetyltransferase-like domain"/>
    <property type="match status" value="2"/>
</dbReference>
<reference evidence="3 4" key="1">
    <citation type="submission" date="2015-09" db="EMBL/GenBank/DDBJ databases">
        <title>Host preference determinants of Valsa canker pathogens revealed by comparative genomics.</title>
        <authorList>
            <person name="Yin Z."/>
            <person name="Huang L."/>
        </authorList>
    </citation>
    <scope>NUCLEOTIDE SEQUENCE [LARGE SCALE GENOMIC DNA]</scope>
    <source>
        <strain evidence="3 4">SXYLt</strain>
    </source>
</reference>
<feature type="region of interest" description="Disordered" evidence="2">
    <location>
        <begin position="1"/>
        <end position="24"/>
    </location>
</feature>
<comment type="caution">
    <text evidence="3">The sequence shown here is derived from an EMBL/GenBank/DDBJ whole genome shotgun (WGS) entry which is preliminary data.</text>
</comment>
<dbReference type="InterPro" id="IPR050317">
    <property type="entry name" value="Plant_Fungal_Acyltransferase"/>
</dbReference>
<keyword evidence="4" id="KW-1185">Reference proteome</keyword>
<dbReference type="PANTHER" id="PTHR31642:SF310">
    <property type="entry name" value="FATTY ALCOHOL:CAFFEOYL-COA ACYLTRANSFERASE"/>
    <property type="match status" value="1"/>
</dbReference>
<name>A0A423XDW6_9PEZI</name>
<accession>A0A423XDW6</accession>
<sequence>MATSRETRVHAYSPEPHGDGNNGDEVFQLSELGAIEPKLYVHMIEIFSLPAGADKAQVLSNLSEGLSRTLAGYPILLGTLHFDNEARRIVAKKGPSSSVALHVKEPGPAGEIDVEPFSFLDKHDFPVHLLDASKVLPPSAVGVFPVPAGDLSAEGPPVAAFQVTFIEGGLILALAITHQVVDGPGCEALLTVWARHSHAVTKGTANNGTAIPANSHLLPERSILKAKEDPVSREEWEELDAKFPTYQVRDGPPAPPPADFKMPVVKTRVWHVSRSNLQKLKALASAPIPAGSPHAGGGAGGGDEIGGQAWVSTYDALLALLWRTIVHAKEPLLRPDPSAPSKAVHAVNARGRADPPIPGDHIGVAVTLPQSPALTVADVLSRGLEDTLPLLARTVRAATRQVTAGYVSDLGRWARAARDLRWVELDMHWVLGLDCMAFDWHTMRSYEEHDFGFGRPAALRWPHPQFEGFFFTLPTRSTKGNEDEGLEIMLGLEESSYARFEKDEELLRFVEQRGTEV</sequence>
<dbReference type="EMBL" id="LKEB01000015">
    <property type="protein sequence ID" value="ROW14222.1"/>
    <property type="molecule type" value="Genomic_DNA"/>
</dbReference>
<keyword evidence="1" id="KW-0808">Transferase</keyword>